<dbReference type="Proteomes" id="UP000438874">
    <property type="component" value="Unassembled WGS sequence"/>
</dbReference>
<protein>
    <submittedName>
        <fullName evidence="12">ABC transporter related</fullName>
    </submittedName>
</protein>
<evidence type="ECO:0000259" key="10">
    <source>
        <dbReference type="PROSITE" id="PS50893"/>
    </source>
</evidence>
<proteinExistence type="predicted"/>
<evidence type="ECO:0000313" key="13">
    <source>
        <dbReference type="Proteomes" id="UP000438874"/>
    </source>
</evidence>
<feature type="compositionally biased region" description="Polar residues" evidence="8">
    <location>
        <begin position="605"/>
        <end position="618"/>
    </location>
</feature>
<evidence type="ECO:0000256" key="6">
    <source>
        <dbReference type="ARBA" id="ARBA00022989"/>
    </source>
</evidence>
<dbReference type="InterPro" id="IPR003439">
    <property type="entry name" value="ABC_transporter-like_ATP-bd"/>
</dbReference>
<evidence type="ECO:0000256" key="9">
    <source>
        <dbReference type="SAM" id="Phobius"/>
    </source>
</evidence>
<feature type="transmembrane region" description="Helical" evidence="9">
    <location>
        <begin position="47"/>
        <end position="71"/>
    </location>
</feature>
<name>A0A6H9FLD7_MICAE</name>
<dbReference type="InterPro" id="IPR027417">
    <property type="entry name" value="P-loop_NTPase"/>
</dbReference>
<evidence type="ECO:0000256" key="8">
    <source>
        <dbReference type="SAM" id="MobiDB-lite"/>
    </source>
</evidence>
<dbReference type="EMBL" id="BJCH01000009">
    <property type="protein sequence ID" value="GCL45543.1"/>
    <property type="molecule type" value="Genomic_DNA"/>
</dbReference>
<keyword evidence="3 9" id="KW-0812">Transmembrane</keyword>
<feature type="domain" description="ABC transporter" evidence="10">
    <location>
        <begin position="371"/>
        <end position="593"/>
    </location>
</feature>
<keyword evidence="6 9" id="KW-1133">Transmembrane helix</keyword>
<accession>A0A6H9FLD7</accession>
<feature type="region of interest" description="Disordered" evidence="8">
    <location>
        <begin position="590"/>
        <end position="618"/>
    </location>
</feature>
<dbReference type="PANTHER" id="PTHR11384">
    <property type="entry name" value="ATP-BINDING CASSETTE, SUB-FAMILY D MEMBER"/>
    <property type="match status" value="1"/>
</dbReference>
<dbReference type="SUPFAM" id="SSF90123">
    <property type="entry name" value="ABC transporter transmembrane region"/>
    <property type="match status" value="1"/>
</dbReference>
<reference evidence="12 13" key="1">
    <citation type="submission" date="2019-02" db="EMBL/GenBank/DDBJ databases">
        <title>Draft genome sequence of Arthrospira platensis NIES-3787.</title>
        <authorList>
            <person name="Yamaguchi H."/>
            <person name="Suzuki S."/>
            <person name="Kawachi M."/>
        </authorList>
    </citation>
    <scope>NUCLEOTIDE SEQUENCE [LARGE SCALE GENOMIC DNA]</scope>
    <source>
        <strain evidence="12 13">NIES-3787</strain>
    </source>
</reference>
<dbReference type="SMART" id="SM00382">
    <property type="entry name" value="AAA"/>
    <property type="match status" value="1"/>
</dbReference>
<keyword evidence="7 9" id="KW-0472">Membrane</keyword>
<dbReference type="PROSITE" id="PS50893">
    <property type="entry name" value="ABC_TRANSPORTER_2"/>
    <property type="match status" value="1"/>
</dbReference>
<dbReference type="InterPro" id="IPR017871">
    <property type="entry name" value="ABC_transporter-like_CS"/>
</dbReference>
<dbReference type="PROSITE" id="PS00211">
    <property type="entry name" value="ABC_TRANSPORTER_1"/>
    <property type="match status" value="1"/>
</dbReference>
<keyword evidence="4" id="KW-0547">Nucleotide-binding</keyword>
<dbReference type="Pfam" id="PF00005">
    <property type="entry name" value="ABC_tran"/>
    <property type="match status" value="1"/>
</dbReference>
<evidence type="ECO:0000256" key="4">
    <source>
        <dbReference type="ARBA" id="ARBA00022741"/>
    </source>
</evidence>
<organism evidence="12 13">
    <name type="scientific">Microcystis aeruginosa NIES-3787</name>
    <dbReference type="NCBI Taxonomy" id="2517782"/>
    <lineage>
        <taxon>Bacteria</taxon>
        <taxon>Bacillati</taxon>
        <taxon>Cyanobacteriota</taxon>
        <taxon>Cyanophyceae</taxon>
        <taxon>Oscillatoriophycideae</taxon>
        <taxon>Chroococcales</taxon>
        <taxon>Microcystaceae</taxon>
        <taxon>Microcystis</taxon>
    </lineage>
</organism>
<feature type="domain" description="ABC transmembrane type-1" evidence="11">
    <location>
        <begin position="51"/>
        <end position="335"/>
    </location>
</feature>
<evidence type="ECO:0000256" key="2">
    <source>
        <dbReference type="ARBA" id="ARBA00022448"/>
    </source>
</evidence>
<evidence type="ECO:0000256" key="3">
    <source>
        <dbReference type="ARBA" id="ARBA00022692"/>
    </source>
</evidence>
<dbReference type="GO" id="GO:0016887">
    <property type="term" value="F:ATP hydrolysis activity"/>
    <property type="evidence" value="ECO:0007669"/>
    <property type="project" value="InterPro"/>
</dbReference>
<dbReference type="Gene3D" id="1.20.1560.10">
    <property type="entry name" value="ABC transporter type 1, transmembrane domain"/>
    <property type="match status" value="1"/>
</dbReference>
<keyword evidence="5" id="KW-0067">ATP-binding</keyword>
<dbReference type="CDD" id="cd03223">
    <property type="entry name" value="ABCD_peroxisomal_ALDP"/>
    <property type="match status" value="1"/>
</dbReference>
<sequence length="670" mass="76571">MSTQVAENQNALASFNQFLKDVKAITQPYWYPTEPGTRSFPAVIRGWGMLFLLLFLILGLVVVTLFNSFAIRRLIDAIVQQGDYAKFNQELIAYVIGLILVTLLVGYSKNISKKIALDWYEWLNGQVLTKYFHKRAYYRINFKSDIDNPDQRIAQEIEPITSNALSFFSSFLEKSLKMLVFLVVIWTISERIAIPLLIYTVIGNFIALYLNQELIKINEKQLASKADYNYALTHVRNHAESIAFFRGEKEELNIIQRRFKKVLEDTLDKIDWERGNELFARGYQAAIQVFPFLILGPLYIRGEIDYGQVEQASTACYIFATSLGDLITEFGISGRFSSYVERLNEFATALETVTQQPENVNTIKTIEENHFAFEKVTLQTPDYDQVIVEDLSLSVQPGEGLLIVGPSGRGKSSLLRAIAGLWNSGTGRLMRPPLEEILFLPQRPYIILGTLREQLLYPQTDRQITNSEIQAVLQQVNLQNALSRVDEFDSEKPWENILSLGEQQRLAFARLLVNPPSFIILDEATSALDLVNERILYEQLKARKTTFISVGHRESLFNYHQWVLELSANSSWELSTVEDYRLKKAQEMFTNTPNNNSVKPDLTINHGSESPETHQSLEGLSHQEMKLLTDLSLSSVRSKASRGNLILAKDGFTYRYDKNPQILKWLKISP</sequence>
<dbReference type="InterPro" id="IPR050835">
    <property type="entry name" value="ABC_transporter_sub-D"/>
</dbReference>
<dbReference type="Pfam" id="PF06472">
    <property type="entry name" value="ABC_membrane_2"/>
    <property type="match status" value="1"/>
</dbReference>
<dbReference type="GO" id="GO:0005886">
    <property type="term" value="C:plasma membrane"/>
    <property type="evidence" value="ECO:0007669"/>
    <property type="project" value="UniProtKB-SubCell"/>
</dbReference>
<evidence type="ECO:0000256" key="1">
    <source>
        <dbReference type="ARBA" id="ARBA00004651"/>
    </source>
</evidence>
<feature type="transmembrane region" description="Helical" evidence="9">
    <location>
        <begin position="91"/>
        <end position="107"/>
    </location>
</feature>
<evidence type="ECO:0000313" key="12">
    <source>
        <dbReference type="EMBL" id="GCL45543.1"/>
    </source>
</evidence>
<dbReference type="GO" id="GO:0140359">
    <property type="term" value="F:ABC-type transporter activity"/>
    <property type="evidence" value="ECO:0007669"/>
    <property type="project" value="InterPro"/>
</dbReference>
<dbReference type="PROSITE" id="PS50929">
    <property type="entry name" value="ABC_TM1F"/>
    <property type="match status" value="1"/>
</dbReference>
<evidence type="ECO:0000259" key="11">
    <source>
        <dbReference type="PROSITE" id="PS50929"/>
    </source>
</evidence>
<evidence type="ECO:0000256" key="7">
    <source>
        <dbReference type="ARBA" id="ARBA00023136"/>
    </source>
</evidence>
<feature type="transmembrane region" description="Helical" evidence="9">
    <location>
        <begin position="179"/>
        <end position="210"/>
    </location>
</feature>
<comment type="caution">
    <text evidence="12">The sequence shown here is derived from an EMBL/GenBank/DDBJ whole genome shotgun (WGS) entry which is preliminary data.</text>
</comment>
<dbReference type="PANTHER" id="PTHR11384:SF59">
    <property type="entry name" value="LYSOSOMAL COBALAMIN TRANSPORTER ABCD4"/>
    <property type="match status" value="1"/>
</dbReference>
<comment type="subcellular location">
    <subcellularLocation>
        <location evidence="1">Cell membrane</location>
        <topology evidence="1">Multi-pass membrane protein</topology>
    </subcellularLocation>
</comment>
<keyword evidence="2" id="KW-0813">Transport</keyword>
<dbReference type="SUPFAM" id="SSF52540">
    <property type="entry name" value="P-loop containing nucleoside triphosphate hydrolases"/>
    <property type="match status" value="1"/>
</dbReference>
<dbReference type="RefSeq" id="WP_159248658.1">
    <property type="nucleotide sequence ID" value="NZ_BJCH01000009.1"/>
</dbReference>
<dbReference type="Gene3D" id="3.40.50.300">
    <property type="entry name" value="P-loop containing nucleotide triphosphate hydrolases"/>
    <property type="match status" value="1"/>
</dbReference>
<dbReference type="GO" id="GO:0005524">
    <property type="term" value="F:ATP binding"/>
    <property type="evidence" value="ECO:0007669"/>
    <property type="project" value="UniProtKB-KW"/>
</dbReference>
<evidence type="ECO:0000256" key="5">
    <source>
        <dbReference type="ARBA" id="ARBA00022840"/>
    </source>
</evidence>
<dbReference type="AlphaFoldDB" id="A0A6H9FLD7"/>
<dbReference type="InterPro" id="IPR036640">
    <property type="entry name" value="ABC1_TM_sf"/>
</dbReference>
<gene>
    <name evidence="12" type="ORF">NIES3787_12260</name>
</gene>
<dbReference type="InterPro" id="IPR011527">
    <property type="entry name" value="ABC1_TM_dom"/>
</dbReference>
<dbReference type="InterPro" id="IPR003593">
    <property type="entry name" value="AAA+_ATPase"/>
</dbReference>